<organism evidence="2 3">
    <name type="scientific">Glomus cerebriforme</name>
    <dbReference type="NCBI Taxonomy" id="658196"/>
    <lineage>
        <taxon>Eukaryota</taxon>
        <taxon>Fungi</taxon>
        <taxon>Fungi incertae sedis</taxon>
        <taxon>Mucoromycota</taxon>
        <taxon>Glomeromycotina</taxon>
        <taxon>Glomeromycetes</taxon>
        <taxon>Glomerales</taxon>
        <taxon>Glomeraceae</taxon>
        <taxon>Glomus</taxon>
    </lineage>
</organism>
<comment type="caution">
    <text evidence="2">The sequence shown here is derived from an EMBL/GenBank/DDBJ whole genome shotgun (WGS) entry which is preliminary data.</text>
</comment>
<evidence type="ECO:0000313" key="3">
    <source>
        <dbReference type="Proteomes" id="UP000265703"/>
    </source>
</evidence>
<evidence type="ECO:0000256" key="1">
    <source>
        <dbReference type="SAM" id="MobiDB-lite"/>
    </source>
</evidence>
<dbReference type="CDD" id="cd00298">
    <property type="entry name" value="ACD_sHsps_p23-like"/>
    <property type="match status" value="1"/>
</dbReference>
<dbReference type="OrthoDB" id="2458033at2759"/>
<reference evidence="2 3" key="1">
    <citation type="submission" date="2018-06" db="EMBL/GenBank/DDBJ databases">
        <title>Comparative genomics reveals the genomic features of Rhizophagus irregularis, R. cerebriforme, R. diaphanum and Gigaspora rosea, and their symbiotic lifestyle signature.</title>
        <authorList>
            <person name="Morin E."/>
            <person name="San Clemente H."/>
            <person name="Chen E.C.H."/>
            <person name="De La Providencia I."/>
            <person name="Hainaut M."/>
            <person name="Kuo A."/>
            <person name="Kohler A."/>
            <person name="Murat C."/>
            <person name="Tang N."/>
            <person name="Roy S."/>
            <person name="Loubradou J."/>
            <person name="Henrissat B."/>
            <person name="Grigoriev I.V."/>
            <person name="Corradi N."/>
            <person name="Roux C."/>
            <person name="Martin F.M."/>
        </authorList>
    </citation>
    <scope>NUCLEOTIDE SEQUENCE [LARGE SCALE GENOMIC DNA]</scope>
    <source>
        <strain evidence="2 3">DAOM 227022</strain>
    </source>
</reference>
<keyword evidence="3" id="KW-1185">Reference proteome</keyword>
<dbReference type="Proteomes" id="UP000265703">
    <property type="component" value="Unassembled WGS sequence"/>
</dbReference>
<evidence type="ECO:0000313" key="2">
    <source>
        <dbReference type="EMBL" id="RIA85115.1"/>
    </source>
</evidence>
<sequence>MGKSKDVCCRDRKLSVYFGGKNARELEGIKSNTINEWLKNSYLYNFKHIRKDADWDHGFVHFANVEDKNRFFNNMKDQDIVGPRNKIFIFGESNTSRNQSPLQPPSQLPSQLPSRSPSRSPLQPSSLSAYNIFEVENSHLIVDLYIPNIKYLDIDVSIHNLKLIYIKYKHDIIKDPGTCLKRGIIFSEDEIVLTLELPRNIDPDEKATIKYVKGVARIKLKCHKRK</sequence>
<dbReference type="EMBL" id="QKYT01000447">
    <property type="protein sequence ID" value="RIA85115.1"/>
    <property type="molecule type" value="Genomic_DNA"/>
</dbReference>
<name>A0A397SLZ5_9GLOM</name>
<protein>
    <recommendedName>
        <fullName evidence="4">SHSP domain-containing protein</fullName>
    </recommendedName>
</protein>
<evidence type="ECO:0008006" key="4">
    <source>
        <dbReference type="Google" id="ProtNLM"/>
    </source>
</evidence>
<accession>A0A397SLZ5</accession>
<dbReference type="AlphaFoldDB" id="A0A397SLZ5"/>
<feature type="region of interest" description="Disordered" evidence="1">
    <location>
        <begin position="94"/>
        <end position="123"/>
    </location>
</feature>
<proteinExistence type="predicted"/>
<gene>
    <name evidence="2" type="ORF">C1645_808446</name>
</gene>
<feature type="compositionally biased region" description="Low complexity" evidence="1">
    <location>
        <begin position="108"/>
        <end position="123"/>
    </location>
</feature>